<protein>
    <submittedName>
        <fullName evidence="2">Uncharacterized protein</fullName>
    </submittedName>
</protein>
<sequence>MSLTKKEKSLLPVFKDIDKHLTDDVLRAELLGMGKGMAFMLTGSLPDLKPQTERSPRPAGR</sequence>
<organism evidence="2 4">
    <name type="scientific">Holdemania massiliensis</name>
    <dbReference type="NCBI Taxonomy" id="1468449"/>
    <lineage>
        <taxon>Bacteria</taxon>
        <taxon>Bacillati</taxon>
        <taxon>Bacillota</taxon>
        <taxon>Erysipelotrichia</taxon>
        <taxon>Erysipelotrichales</taxon>
        <taxon>Erysipelotrichaceae</taxon>
        <taxon>Holdemania</taxon>
    </lineage>
</organism>
<reference evidence="4 5" key="1">
    <citation type="journal article" date="2019" name="Nat. Med.">
        <title>A library of human gut bacterial isolates paired with longitudinal multiomics data enables mechanistic microbiome research.</title>
        <authorList>
            <person name="Poyet M."/>
            <person name="Groussin M."/>
            <person name="Gibbons S.M."/>
            <person name="Avila-Pacheco J."/>
            <person name="Jiang X."/>
            <person name="Kearney S.M."/>
            <person name="Perrotta A.R."/>
            <person name="Berdy B."/>
            <person name="Zhao S."/>
            <person name="Lieberman T.D."/>
            <person name="Swanson P.K."/>
            <person name="Smith M."/>
            <person name="Roesemann S."/>
            <person name="Alexander J.E."/>
            <person name="Rich S.A."/>
            <person name="Livny J."/>
            <person name="Vlamakis H."/>
            <person name="Clish C."/>
            <person name="Bullock K."/>
            <person name="Deik A."/>
            <person name="Scott J."/>
            <person name="Pierce K.A."/>
            <person name="Xavier R.J."/>
            <person name="Alm E.J."/>
        </authorList>
    </citation>
    <scope>NUCLEOTIDE SEQUENCE [LARGE SCALE GENOMIC DNA]</scope>
    <source>
        <strain evidence="2 4">BIOML-A4</strain>
        <strain evidence="3 5">BIOML-A5</strain>
    </source>
</reference>
<evidence type="ECO:0000313" key="5">
    <source>
        <dbReference type="Proteomes" id="UP000480929"/>
    </source>
</evidence>
<feature type="region of interest" description="Disordered" evidence="1">
    <location>
        <begin position="42"/>
        <end position="61"/>
    </location>
</feature>
<proteinExistence type="predicted"/>
<dbReference type="Proteomes" id="UP000433575">
    <property type="component" value="Unassembled WGS sequence"/>
</dbReference>
<feature type="compositionally biased region" description="Basic and acidic residues" evidence="1">
    <location>
        <begin position="50"/>
        <end position="61"/>
    </location>
</feature>
<gene>
    <name evidence="3" type="ORF">GKD88_12750</name>
    <name evidence="2" type="ORF">GKE08_13080</name>
</gene>
<dbReference type="Proteomes" id="UP000480929">
    <property type="component" value="Unassembled WGS sequence"/>
</dbReference>
<evidence type="ECO:0000313" key="2">
    <source>
        <dbReference type="EMBL" id="MSA90259.1"/>
    </source>
</evidence>
<dbReference type="RefSeq" id="WP_154239468.1">
    <property type="nucleotide sequence ID" value="NZ_WKPI01000025.1"/>
</dbReference>
<evidence type="ECO:0000256" key="1">
    <source>
        <dbReference type="SAM" id="MobiDB-lite"/>
    </source>
</evidence>
<name>A0A6N7S8Y4_9FIRM</name>
<keyword evidence="5" id="KW-1185">Reference proteome</keyword>
<accession>A0A6N7S8Y4</accession>
<dbReference type="EMBL" id="WKPI01000025">
    <property type="protein sequence ID" value="MSC33989.1"/>
    <property type="molecule type" value="Genomic_DNA"/>
</dbReference>
<dbReference type="EMBL" id="WKPJ01000023">
    <property type="protein sequence ID" value="MSA90259.1"/>
    <property type="molecule type" value="Genomic_DNA"/>
</dbReference>
<evidence type="ECO:0000313" key="3">
    <source>
        <dbReference type="EMBL" id="MSC33989.1"/>
    </source>
</evidence>
<comment type="caution">
    <text evidence="2">The sequence shown here is derived from an EMBL/GenBank/DDBJ whole genome shotgun (WGS) entry which is preliminary data.</text>
</comment>
<evidence type="ECO:0000313" key="4">
    <source>
        <dbReference type="Proteomes" id="UP000433575"/>
    </source>
</evidence>
<dbReference type="AlphaFoldDB" id="A0A6N7S8Y4"/>